<dbReference type="RefSeq" id="WP_307244406.1">
    <property type="nucleotide sequence ID" value="NZ_JAUSQZ010000001.1"/>
</dbReference>
<gene>
    <name evidence="1" type="ORF">J2S57_003591</name>
</gene>
<evidence type="ECO:0000313" key="1">
    <source>
        <dbReference type="EMBL" id="MDP9827842.1"/>
    </source>
</evidence>
<proteinExistence type="predicted"/>
<accession>A0ABT9P589</accession>
<evidence type="ECO:0008006" key="3">
    <source>
        <dbReference type="Google" id="ProtNLM"/>
    </source>
</evidence>
<name>A0ABT9P589_9ACTN</name>
<dbReference type="Proteomes" id="UP001235712">
    <property type="component" value="Unassembled WGS sequence"/>
</dbReference>
<comment type="caution">
    <text evidence="1">The sequence shown here is derived from an EMBL/GenBank/DDBJ whole genome shotgun (WGS) entry which is preliminary data.</text>
</comment>
<dbReference type="EMBL" id="JAUSQZ010000001">
    <property type="protein sequence ID" value="MDP9827842.1"/>
    <property type="molecule type" value="Genomic_DNA"/>
</dbReference>
<reference evidence="1 2" key="1">
    <citation type="submission" date="2023-07" db="EMBL/GenBank/DDBJ databases">
        <title>Sequencing the genomes of 1000 actinobacteria strains.</title>
        <authorList>
            <person name="Klenk H.-P."/>
        </authorList>
    </citation>
    <scope>NUCLEOTIDE SEQUENCE [LARGE SCALE GENOMIC DNA]</scope>
    <source>
        <strain evidence="1 2">DSM 44388</strain>
    </source>
</reference>
<keyword evidence="2" id="KW-1185">Reference proteome</keyword>
<sequence>MPTGRVSVGMNLRELLLAGDLDPLERFLAGVGDGERRERFEELKTFARSQEAEASWDSSASAWTEPLPGVAVATVVLAPSAAAAATILNRAALRERWSRLPVDRMVRAAGAHGVLKLDDLALRLAARLPRNPEDLSWRPVADLIVRSGAAVPGTDEFVTGWARWVREPSTVFGWPEDDAERVALMAARLTDGPFLPVLLPRIFEVNRVGTTLGAPRALIARSLATLPLDRADLIDGCLVRLRQPDRPASLRFFCELHDELRPTAEETEPHALAYADLAAGAPSPVAGFALRHLRTLHEAGRLEPKVVLEVAPVLLERSEKAVARAAVKLVAALPDREPGSDPELLEALVAGFRSPVPDVQEKVVELVRARLGGAPASSVALVVSAAQALPGDLRARLGVSPDPSSSGASASGTKGFVEPEVSVSGVTGFAVPEASASGVTGFAVPEASASGATGFAVPVDEPWPEALGSAAELAAELAAGTLPGFGTPEATGASAPPVDWIARERVMAAVAALDPDAVRAVLATQWTGDPRTPGGWVPPWDTKPYSFLWDNGWPDNPLLLGFVGQDARARLESTRADLLAGRLTDALGFVPLLRMAEIGLSEIGPHQLLSTPTDVSGRVRADVLLDRLDALEARGAQPLPLDLEQALLRLPREVDPALVTRAAALTSPAGLRVSQWLTSPRETVMTVIGYGEPVPGTYGVPGRLSGRRGVAVRASCPPGSLAQVLFDREGRWRPGFGHVFTEAFPEHPEVIAVHALSDRGAIRRNLDLVARFGPALGPATSLILAPLLAAEPGESQLEALDLTVTLAAAGVLRGAEMGDQIGALVADGARSGRTVFPQLITLAQVAPGEAVWPLIAAVLPYVLDGKPAGLPDLLAVATDLAGRFGDGTPVPGLAEFAARPGAGRVLTQARRLLSVLV</sequence>
<organism evidence="1 2">
    <name type="scientific">Kineosporia succinea</name>
    <dbReference type="NCBI Taxonomy" id="84632"/>
    <lineage>
        <taxon>Bacteria</taxon>
        <taxon>Bacillati</taxon>
        <taxon>Actinomycetota</taxon>
        <taxon>Actinomycetes</taxon>
        <taxon>Kineosporiales</taxon>
        <taxon>Kineosporiaceae</taxon>
        <taxon>Kineosporia</taxon>
    </lineage>
</organism>
<evidence type="ECO:0000313" key="2">
    <source>
        <dbReference type="Proteomes" id="UP001235712"/>
    </source>
</evidence>
<protein>
    <recommendedName>
        <fullName evidence="3">Secreted protein</fullName>
    </recommendedName>
</protein>